<dbReference type="EMBL" id="CP127294">
    <property type="protein sequence ID" value="WIX81658.1"/>
    <property type="molecule type" value="Genomic_DNA"/>
</dbReference>
<evidence type="ECO:0000256" key="2">
    <source>
        <dbReference type="SAM" id="SignalP"/>
    </source>
</evidence>
<gene>
    <name evidence="3" type="ORF">QRX50_13290</name>
</gene>
<dbReference type="AlphaFoldDB" id="A0A9Y2INN0"/>
<feature type="chain" id="PRO_5040980388" evidence="2">
    <location>
        <begin position="25"/>
        <end position="53"/>
    </location>
</feature>
<feature type="region of interest" description="Disordered" evidence="1">
    <location>
        <begin position="33"/>
        <end position="53"/>
    </location>
</feature>
<evidence type="ECO:0000313" key="3">
    <source>
        <dbReference type="EMBL" id="WIX81658.1"/>
    </source>
</evidence>
<organism evidence="3 4">
    <name type="scientific">Amycolatopsis carbonis</name>
    <dbReference type="NCBI Taxonomy" id="715471"/>
    <lineage>
        <taxon>Bacteria</taxon>
        <taxon>Bacillati</taxon>
        <taxon>Actinomycetota</taxon>
        <taxon>Actinomycetes</taxon>
        <taxon>Pseudonocardiales</taxon>
        <taxon>Pseudonocardiaceae</taxon>
        <taxon>Amycolatopsis</taxon>
    </lineage>
</organism>
<dbReference type="KEGG" id="acab:QRX50_13290"/>
<feature type="compositionally biased region" description="Pro residues" evidence="1">
    <location>
        <begin position="37"/>
        <end position="46"/>
    </location>
</feature>
<reference evidence="3 4" key="1">
    <citation type="submission" date="2023-06" db="EMBL/GenBank/DDBJ databases">
        <authorList>
            <person name="Oyuntsetseg B."/>
            <person name="Kim S.B."/>
        </authorList>
    </citation>
    <scope>NUCLEOTIDE SEQUENCE [LARGE SCALE GENOMIC DNA]</scope>
    <source>
        <strain evidence="3 4">2-15</strain>
    </source>
</reference>
<dbReference type="PROSITE" id="PS51318">
    <property type="entry name" value="TAT"/>
    <property type="match status" value="1"/>
</dbReference>
<sequence length="53" mass="5247">MDRRTALKGGAAAAFGAFALTAVASGNVAEAAGQPLLPDPAAPPCPTRRTRAI</sequence>
<dbReference type="RefSeq" id="WP_285972245.1">
    <property type="nucleotide sequence ID" value="NZ_CP127294.1"/>
</dbReference>
<evidence type="ECO:0000256" key="1">
    <source>
        <dbReference type="SAM" id="MobiDB-lite"/>
    </source>
</evidence>
<feature type="signal peptide" evidence="2">
    <location>
        <begin position="1"/>
        <end position="24"/>
    </location>
</feature>
<name>A0A9Y2INN0_9PSEU</name>
<accession>A0A9Y2INN0</accession>
<keyword evidence="2" id="KW-0732">Signal</keyword>
<protein>
    <submittedName>
        <fullName evidence="3">Uncharacterized protein</fullName>
    </submittedName>
</protein>
<proteinExistence type="predicted"/>
<dbReference type="InterPro" id="IPR006311">
    <property type="entry name" value="TAT_signal"/>
</dbReference>
<evidence type="ECO:0000313" key="4">
    <source>
        <dbReference type="Proteomes" id="UP001236014"/>
    </source>
</evidence>
<keyword evidence="4" id="KW-1185">Reference proteome</keyword>
<dbReference type="Proteomes" id="UP001236014">
    <property type="component" value="Chromosome"/>
</dbReference>